<organism evidence="1 2">
    <name type="scientific">Persicobacter diffluens</name>
    <dbReference type="NCBI Taxonomy" id="981"/>
    <lineage>
        <taxon>Bacteria</taxon>
        <taxon>Pseudomonadati</taxon>
        <taxon>Bacteroidota</taxon>
        <taxon>Cytophagia</taxon>
        <taxon>Cytophagales</taxon>
        <taxon>Persicobacteraceae</taxon>
        <taxon>Persicobacter</taxon>
    </lineage>
</organism>
<protein>
    <submittedName>
        <fullName evidence="1">Uncharacterized protein</fullName>
    </submittedName>
</protein>
<gene>
    <name evidence="1" type="ORF">PEDI_40800</name>
</gene>
<name>A0AAN4W2P5_9BACT</name>
<dbReference type="EMBL" id="BQKE01000003">
    <property type="protein sequence ID" value="GJM63528.1"/>
    <property type="molecule type" value="Genomic_DNA"/>
</dbReference>
<evidence type="ECO:0000313" key="1">
    <source>
        <dbReference type="EMBL" id="GJM63528.1"/>
    </source>
</evidence>
<dbReference type="Proteomes" id="UP001310022">
    <property type="component" value="Unassembled WGS sequence"/>
</dbReference>
<keyword evidence="2" id="KW-1185">Reference proteome</keyword>
<proteinExistence type="predicted"/>
<accession>A0AAN4W2P5</accession>
<sequence length="85" mass="9978">MLHQLPKLLIWEGGPDKYNLIVVNQGKYEGYGTFDSIDEINFESARKLILPQIMLKEDLSIIQRFEKKAKIIEKEDHQVWLIPPL</sequence>
<dbReference type="AlphaFoldDB" id="A0AAN4W2P5"/>
<comment type="caution">
    <text evidence="1">The sequence shown here is derived from an EMBL/GenBank/DDBJ whole genome shotgun (WGS) entry which is preliminary data.</text>
</comment>
<evidence type="ECO:0000313" key="2">
    <source>
        <dbReference type="Proteomes" id="UP001310022"/>
    </source>
</evidence>
<reference evidence="1 2" key="1">
    <citation type="submission" date="2021-12" db="EMBL/GenBank/DDBJ databases">
        <title>Genome sequencing of bacteria with rrn-lacking chromosome and rrn-plasmid.</title>
        <authorList>
            <person name="Anda M."/>
            <person name="Iwasaki W."/>
        </authorList>
    </citation>
    <scope>NUCLEOTIDE SEQUENCE [LARGE SCALE GENOMIC DNA]</scope>
    <source>
        <strain evidence="1 2">NBRC 15940</strain>
    </source>
</reference>